<evidence type="ECO:0000259" key="6">
    <source>
        <dbReference type="PROSITE" id="PS50011"/>
    </source>
</evidence>
<evidence type="ECO:0000256" key="1">
    <source>
        <dbReference type="ARBA" id="ARBA00022527"/>
    </source>
</evidence>
<name>A0A2P5WGC1_GOSBA</name>
<evidence type="ECO:0000256" key="4">
    <source>
        <dbReference type="ARBA" id="ARBA00022777"/>
    </source>
</evidence>
<protein>
    <recommendedName>
        <fullName evidence="6">Protein kinase domain-containing protein</fullName>
    </recommendedName>
</protein>
<dbReference type="InterPro" id="IPR011009">
    <property type="entry name" value="Kinase-like_dom_sf"/>
</dbReference>
<dbReference type="PROSITE" id="PS50011">
    <property type="entry name" value="PROTEIN_KINASE_DOM"/>
    <property type="match status" value="1"/>
</dbReference>
<dbReference type="SUPFAM" id="SSF56112">
    <property type="entry name" value="Protein kinase-like (PK-like)"/>
    <property type="match status" value="1"/>
</dbReference>
<reference evidence="7 8" key="1">
    <citation type="submission" date="2015-01" db="EMBL/GenBank/DDBJ databases">
        <title>Genome of allotetraploid Gossypium barbadense reveals genomic plasticity and fiber elongation in cotton evolution.</title>
        <authorList>
            <person name="Chen X."/>
            <person name="Liu X."/>
            <person name="Zhao B."/>
            <person name="Zheng H."/>
            <person name="Hu Y."/>
            <person name="Lu G."/>
            <person name="Yang C."/>
            <person name="Chen J."/>
            <person name="Shan C."/>
            <person name="Zhang L."/>
            <person name="Zhou Y."/>
            <person name="Wang L."/>
            <person name="Guo W."/>
            <person name="Bai Y."/>
            <person name="Ruan J."/>
            <person name="Shangguan X."/>
            <person name="Mao Y."/>
            <person name="Jiang J."/>
            <person name="Zhu Y."/>
            <person name="Lei J."/>
            <person name="Kang H."/>
            <person name="Chen S."/>
            <person name="He X."/>
            <person name="Wang R."/>
            <person name="Wang Y."/>
            <person name="Chen J."/>
            <person name="Wang L."/>
            <person name="Yu S."/>
            <person name="Wang B."/>
            <person name="Wei J."/>
            <person name="Song S."/>
            <person name="Lu X."/>
            <person name="Gao Z."/>
            <person name="Gu W."/>
            <person name="Deng X."/>
            <person name="Ma D."/>
            <person name="Wang S."/>
            <person name="Liang W."/>
            <person name="Fang L."/>
            <person name="Cai C."/>
            <person name="Zhu X."/>
            <person name="Zhou B."/>
            <person name="Zhang Y."/>
            <person name="Chen Z."/>
            <person name="Xu S."/>
            <person name="Zhu R."/>
            <person name="Wang S."/>
            <person name="Zhang T."/>
            <person name="Zhao G."/>
        </authorList>
    </citation>
    <scope>NUCLEOTIDE SEQUENCE [LARGE SCALE GENOMIC DNA]</scope>
    <source>
        <strain evidence="8">cv. Xinhai21</strain>
        <tissue evidence="7">Leaf</tissue>
    </source>
</reference>
<keyword evidence="5" id="KW-0067">ATP-binding</keyword>
<dbReference type="Pfam" id="PF00069">
    <property type="entry name" value="Pkinase"/>
    <property type="match status" value="1"/>
</dbReference>
<dbReference type="Gene3D" id="1.10.510.10">
    <property type="entry name" value="Transferase(Phosphotransferase) domain 1"/>
    <property type="match status" value="1"/>
</dbReference>
<gene>
    <name evidence="7" type="ORF">GOBAR_AA30543</name>
</gene>
<keyword evidence="1" id="KW-0723">Serine/threonine-protein kinase</keyword>
<dbReference type="GO" id="GO:0007165">
    <property type="term" value="P:signal transduction"/>
    <property type="evidence" value="ECO:0007669"/>
    <property type="project" value="TreeGrafter"/>
</dbReference>
<dbReference type="OrthoDB" id="1933045at2759"/>
<dbReference type="Pfam" id="PF08652">
    <property type="entry name" value="RAI1"/>
    <property type="match status" value="1"/>
</dbReference>
<keyword evidence="2" id="KW-0808">Transferase</keyword>
<dbReference type="Proteomes" id="UP000239757">
    <property type="component" value="Unassembled WGS sequence"/>
</dbReference>
<keyword evidence="4" id="KW-0418">Kinase</keyword>
<dbReference type="InterPro" id="IPR013961">
    <property type="entry name" value="RAI1"/>
</dbReference>
<evidence type="ECO:0000256" key="5">
    <source>
        <dbReference type="ARBA" id="ARBA00022840"/>
    </source>
</evidence>
<dbReference type="AlphaFoldDB" id="A0A2P5WGC1"/>
<dbReference type="InterPro" id="IPR000719">
    <property type="entry name" value="Prot_kinase_dom"/>
</dbReference>
<organism evidence="7 8">
    <name type="scientific">Gossypium barbadense</name>
    <name type="common">Sea Island cotton</name>
    <name type="synonym">Hibiscus barbadensis</name>
    <dbReference type="NCBI Taxonomy" id="3634"/>
    <lineage>
        <taxon>Eukaryota</taxon>
        <taxon>Viridiplantae</taxon>
        <taxon>Streptophyta</taxon>
        <taxon>Embryophyta</taxon>
        <taxon>Tracheophyta</taxon>
        <taxon>Spermatophyta</taxon>
        <taxon>Magnoliopsida</taxon>
        <taxon>eudicotyledons</taxon>
        <taxon>Gunneridae</taxon>
        <taxon>Pentapetalae</taxon>
        <taxon>rosids</taxon>
        <taxon>malvids</taxon>
        <taxon>Malvales</taxon>
        <taxon>Malvaceae</taxon>
        <taxon>Malvoideae</taxon>
        <taxon>Gossypium</taxon>
    </lineage>
</organism>
<accession>A0A2P5WGC1</accession>
<dbReference type="GO" id="GO:0005524">
    <property type="term" value="F:ATP binding"/>
    <property type="evidence" value="ECO:0007669"/>
    <property type="project" value="UniProtKB-KW"/>
</dbReference>
<evidence type="ECO:0000256" key="2">
    <source>
        <dbReference type="ARBA" id="ARBA00022679"/>
    </source>
</evidence>
<dbReference type="PANTHER" id="PTHR43895">
    <property type="entry name" value="CALCIUM/CALMODULIN-DEPENDENT PROTEIN KINASE KINASE-RELATED"/>
    <property type="match status" value="1"/>
</dbReference>
<dbReference type="SMART" id="SM00220">
    <property type="entry name" value="S_TKc"/>
    <property type="match status" value="1"/>
</dbReference>
<keyword evidence="3" id="KW-0547">Nucleotide-binding</keyword>
<dbReference type="PANTHER" id="PTHR43895:SF145">
    <property type="entry name" value="CBL-INTERACTING SERINE_THREONINE-PROTEIN KINASE 9"/>
    <property type="match status" value="1"/>
</dbReference>
<evidence type="ECO:0000313" key="7">
    <source>
        <dbReference type="EMBL" id="PPR90140.1"/>
    </source>
</evidence>
<evidence type="ECO:0000256" key="3">
    <source>
        <dbReference type="ARBA" id="ARBA00022741"/>
    </source>
</evidence>
<dbReference type="GO" id="GO:0004674">
    <property type="term" value="F:protein serine/threonine kinase activity"/>
    <property type="evidence" value="ECO:0007669"/>
    <property type="project" value="UniProtKB-KW"/>
</dbReference>
<evidence type="ECO:0000313" key="8">
    <source>
        <dbReference type="Proteomes" id="UP000239757"/>
    </source>
</evidence>
<dbReference type="EMBL" id="KZ667719">
    <property type="protein sequence ID" value="PPR90140.1"/>
    <property type="molecule type" value="Genomic_DNA"/>
</dbReference>
<feature type="domain" description="Protein kinase" evidence="6">
    <location>
        <begin position="1"/>
        <end position="261"/>
    </location>
</feature>
<proteinExistence type="predicted"/>
<sequence>MTTRLRSASTSKGFPLIYCFSFRSVGTETACKEDGVSHQSFRLEVNVMDYGFEPTDTPRTDRSCAKLYLSKKIILSGVQFRGAVGIRDDAGRLVRTERLRTKDITHPVKMKNYWQGGVCLAFADEVLCWLYGTVKEILTTMGVVMVLKLAESGYWIMHQSSLIIWQREDGLLHTACGTPNYVAPEVLKDKGYDGTSSDIWSCGVILFVLMAGYLPFDEPSLIGLYKKIWEASFSYPSWFSSGARNLIKRILDPNPYSYNYS</sequence>